<dbReference type="EMBL" id="CP149782">
    <property type="protein sequence ID" value="WYF45092.1"/>
    <property type="molecule type" value="Genomic_DNA"/>
</dbReference>
<dbReference type="PIRSF" id="PIRSF014979">
    <property type="entry name" value="UCP014979"/>
    <property type="match status" value="1"/>
</dbReference>
<evidence type="ECO:0000256" key="1">
    <source>
        <dbReference type="SAM" id="SignalP"/>
    </source>
</evidence>
<proteinExistence type="predicted"/>
<protein>
    <recommendedName>
        <fullName evidence="3">DUF11 domain-containing protein</fullName>
    </recommendedName>
</protein>
<sequence length="176" mass="18788">MKTQLTLALLALTALSAQAATTQTAKPAQTKPTPIKLTAYTYLVGETTDASGKKVERLADAAGKGALPGSLLQMTQKVQNVSTSSVRGLRLNMRVDPATTYQTSNCDVARVNTLFSADGGKTFAAKPTKTVTVTENGKSVQKTVPALPSEYTNLRWELPDLNAGQTFNCNLRVRVK</sequence>
<name>A0AAU6Q382_9DEIO</name>
<feature type="signal peptide" evidence="1">
    <location>
        <begin position="1"/>
        <end position="19"/>
    </location>
</feature>
<accession>A0AAU6Q382</accession>
<reference evidence="2" key="1">
    <citation type="submission" date="2024-03" db="EMBL/GenBank/DDBJ databases">
        <title>Deinococcus weizhi sp. nov., isolated from human skin.</title>
        <authorList>
            <person name="Wei Z."/>
            <person name="Tian F."/>
            <person name="Yang C."/>
            <person name="Xin L.T."/>
            <person name="Wen Z.J."/>
            <person name="Lan K.C."/>
            <person name="Yu L."/>
            <person name="Zhe W."/>
            <person name="Dan F.D."/>
            <person name="Jun W."/>
            <person name="Rui Z."/>
            <person name="Yong X.J."/>
            <person name="Ting Y."/>
            <person name="Wei X."/>
            <person name="Xu Z.G."/>
            <person name="Xin Z."/>
            <person name="Dong F.G."/>
            <person name="Ni X.M."/>
            <person name="Zheng M.G."/>
            <person name="Chun Y."/>
            <person name="Qian W.X."/>
        </authorList>
    </citation>
    <scope>NUCLEOTIDE SEQUENCE</scope>
    <source>
        <strain evidence="2">VB142</strain>
    </source>
</reference>
<keyword evidence="1" id="KW-0732">Signal</keyword>
<gene>
    <name evidence="2" type="ORF">WDJ50_02945</name>
</gene>
<dbReference type="RefSeq" id="WP_339096264.1">
    <property type="nucleotide sequence ID" value="NZ_CP149782.1"/>
</dbReference>
<evidence type="ECO:0000313" key="2">
    <source>
        <dbReference type="EMBL" id="WYF45092.1"/>
    </source>
</evidence>
<evidence type="ECO:0008006" key="3">
    <source>
        <dbReference type="Google" id="ProtNLM"/>
    </source>
</evidence>
<dbReference type="AlphaFoldDB" id="A0AAU6Q382"/>
<organism evidence="2">
    <name type="scientific">Deinococcus sp. VB142</name>
    <dbReference type="NCBI Taxonomy" id="3112952"/>
    <lineage>
        <taxon>Bacteria</taxon>
        <taxon>Thermotogati</taxon>
        <taxon>Deinococcota</taxon>
        <taxon>Deinococci</taxon>
        <taxon>Deinococcales</taxon>
        <taxon>Deinococcaceae</taxon>
        <taxon>Deinococcus</taxon>
    </lineage>
</organism>
<dbReference type="InterPro" id="IPR014468">
    <property type="entry name" value="UCP014979"/>
</dbReference>
<feature type="chain" id="PRO_5043458936" description="DUF11 domain-containing protein" evidence="1">
    <location>
        <begin position="20"/>
        <end position="176"/>
    </location>
</feature>